<dbReference type="PROSITE" id="PS50181">
    <property type="entry name" value="FBOX"/>
    <property type="match status" value="1"/>
</dbReference>
<dbReference type="Gene3D" id="1.20.1280.50">
    <property type="match status" value="1"/>
</dbReference>
<dbReference type="OrthoDB" id="5314306at2759"/>
<dbReference type="Gramene" id="ESQ45597">
    <property type="protein sequence ID" value="ESQ45597"/>
    <property type="gene ID" value="EUTSA_v10011080mg"/>
</dbReference>
<dbReference type="Pfam" id="PF00646">
    <property type="entry name" value="F-box"/>
    <property type="match status" value="1"/>
</dbReference>
<dbReference type="SUPFAM" id="SSF81383">
    <property type="entry name" value="F-box domain"/>
    <property type="match status" value="1"/>
</dbReference>
<dbReference type="EMBL" id="KI517435">
    <property type="protein sequence ID" value="ESQ45597.1"/>
    <property type="molecule type" value="Genomic_DNA"/>
</dbReference>
<dbReference type="PANTHER" id="PTHR31111:SF125">
    <property type="entry name" value="F-BOX PROTEIN CPR30-LIKE"/>
    <property type="match status" value="1"/>
</dbReference>
<dbReference type="Pfam" id="PF08268">
    <property type="entry name" value="FBA_3"/>
    <property type="match status" value="1"/>
</dbReference>
<dbReference type="InterPro" id="IPR013187">
    <property type="entry name" value="F-box-assoc_dom_typ3"/>
</dbReference>
<dbReference type="KEGG" id="eus:EUTSA_v10011080mg"/>
<dbReference type="InterPro" id="IPR017451">
    <property type="entry name" value="F-box-assoc_interact_dom"/>
</dbReference>
<dbReference type="InterPro" id="IPR036047">
    <property type="entry name" value="F-box-like_dom_sf"/>
</dbReference>
<dbReference type="Proteomes" id="UP000030689">
    <property type="component" value="Unassembled WGS sequence"/>
</dbReference>
<sequence>MSAMKKQKGHKNGVGYSIPRDLVIEIVSRLPVKSIARFRCVSKRWASILLHRDFTDLFLKMSLARPRLFFMVKLKGKFLFFSTPLPLSPDQNSSSPLVADRHMSFSCEFSSDGPGNSPSRPVCGWLCSKDENPLMCNPSTGQCITLPKVTSMGPVDTYLGYDPVDKLFKVLCVSTDGCRVLTFGDGEMSWRLIDSPIPHYPLRSNEICINGVLYYTAVSLERGMPYLIVCFDVRFEKFTFLIVNDKIWNSTLINFSGKLGAVRPDPLYFFTRSSTSLELEVLEDVENQKWSKHSHVLPPLWRDIVGDRTNLYIVGMTGTGEFVFAPRSQLNPYIFLYNVVRNTVVRVRVQIQLGVVASKSRKTFTFLDHVQDVKLMEAPSKSS</sequence>
<evidence type="ECO:0000313" key="2">
    <source>
        <dbReference type="EMBL" id="ESQ45597.1"/>
    </source>
</evidence>
<reference evidence="2 3" key="1">
    <citation type="journal article" date="2013" name="Front. Plant Sci.">
        <title>The Reference Genome of the Halophytic Plant Eutrema salsugineum.</title>
        <authorList>
            <person name="Yang R."/>
            <person name="Jarvis D.E."/>
            <person name="Chen H."/>
            <person name="Beilstein M.A."/>
            <person name="Grimwood J."/>
            <person name="Jenkins J."/>
            <person name="Shu S."/>
            <person name="Prochnik S."/>
            <person name="Xin M."/>
            <person name="Ma C."/>
            <person name="Schmutz J."/>
            <person name="Wing R.A."/>
            <person name="Mitchell-Olds T."/>
            <person name="Schumaker K.S."/>
            <person name="Wang X."/>
        </authorList>
    </citation>
    <scope>NUCLEOTIDE SEQUENCE [LARGE SCALE GENOMIC DNA]</scope>
</reference>
<accession>V4LSZ4</accession>
<dbReference type="SMART" id="SM00256">
    <property type="entry name" value="FBOX"/>
    <property type="match status" value="1"/>
</dbReference>
<dbReference type="NCBIfam" id="TIGR01640">
    <property type="entry name" value="F_box_assoc_1"/>
    <property type="match status" value="1"/>
</dbReference>
<gene>
    <name evidence="2" type="ORF">EUTSA_v10011080mg</name>
</gene>
<evidence type="ECO:0000259" key="1">
    <source>
        <dbReference type="PROSITE" id="PS50181"/>
    </source>
</evidence>
<dbReference type="InterPro" id="IPR001810">
    <property type="entry name" value="F-box_dom"/>
</dbReference>
<name>V4LSZ4_EUTSA</name>
<proteinExistence type="predicted"/>
<keyword evidence="3" id="KW-1185">Reference proteome</keyword>
<dbReference type="AlphaFoldDB" id="V4LSZ4"/>
<dbReference type="eggNOG" id="ENOG502SNHU">
    <property type="taxonomic scope" value="Eukaryota"/>
</dbReference>
<feature type="domain" description="F-box" evidence="1">
    <location>
        <begin position="12"/>
        <end position="61"/>
    </location>
</feature>
<dbReference type="CDD" id="cd22157">
    <property type="entry name" value="F-box_AtFBW1-like"/>
    <property type="match status" value="1"/>
</dbReference>
<organism evidence="2 3">
    <name type="scientific">Eutrema salsugineum</name>
    <name type="common">Saltwater cress</name>
    <name type="synonym">Sisymbrium salsugineum</name>
    <dbReference type="NCBI Taxonomy" id="72664"/>
    <lineage>
        <taxon>Eukaryota</taxon>
        <taxon>Viridiplantae</taxon>
        <taxon>Streptophyta</taxon>
        <taxon>Embryophyta</taxon>
        <taxon>Tracheophyta</taxon>
        <taxon>Spermatophyta</taxon>
        <taxon>Magnoliopsida</taxon>
        <taxon>eudicotyledons</taxon>
        <taxon>Gunneridae</taxon>
        <taxon>Pentapetalae</taxon>
        <taxon>rosids</taxon>
        <taxon>malvids</taxon>
        <taxon>Brassicales</taxon>
        <taxon>Brassicaceae</taxon>
        <taxon>Eutremeae</taxon>
        <taxon>Eutrema</taxon>
    </lineage>
</organism>
<dbReference type="PANTHER" id="PTHR31111">
    <property type="entry name" value="BNAA05G37150D PROTEIN-RELATED"/>
    <property type="match status" value="1"/>
</dbReference>
<protein>
    <recommendedName>
        <fullName evidence="1">F-box domain-containing protein</fullName>
    </recommendedName>
</protein>
<evidence type="ECO:0000313" key="3">
    <source>
        <dbReference type="Proteomes" id="UP000030689"/>
    </source>
</evidence>